<dbReference type="Gene3D" id="3.40.250.10">
    <property type="entry name" value="Rhodanese-like domain"/>
    <property type="match status" value="1"/>
</dbReference>
<dbReference type="InterPro" id="IPR050229">
    <property type="entry name" value="GlpE_sulfurtransferase"/>
</dbReference>
<dbReference type="PROSITE" id="PS50206">
    <property type="entry name" value="RHODANESE_3"/>
    <property type="match status" value="1"/>
</dbReference>
<gene>
    <name evidence="2" type="ORF">G9U52_18780</name>
</gene>
<evidence type="ECO:0000259" key="1">
    <source>
        <dbReference type="PROSITE" id="PS50206"/>
    </source>
</evidence>
<proteinExistence type="predicted"/>
<dbReference type="Pfam" id="PF00581">
    <property type="entry name" value="Rhodanese"/>
    <property type="match status" value="1"/>
</dbReference>
<dbReference type="SMART" id="SM00450">
    <property type="entry name" value="RHOD"/>
    <property type="match status" value="1"/>
</dbReference>
<evidence type="ECO:0000313" key="3">
    <source>
        <dbReference type="Proteomes" id="UP001165962"/>
    </source>
</evidence>
<dbReference type="InterPro" id="IPR001763">
    <property type="entry name" value="Rhodanese-like_dom"/>
</dbReference>
<protein>
    <submittedName>
        <fullName evidence="2">Rhodanese-like domain-containing protein</fullName>
    </submittedName>
</protein>
<dbReference type="CDD" id="cd00158">
    <property type="entry name" value="RHOD"/>
    <property type="match status" value="1"/>
</dbReference>
<dbReference type="SUPFAM" id="SSF52821">
    <property type="entry name" value="Rhodanese/Cell cycle control phosphatase"/>
    <property type="match status" value="1"/>
</dbReference>
<organism evidence="2 3">
    <name type="scientific">Paenibacillus agricola</name>
    <dbReference type="NCBI Taxonomy" id="2716264"/>
    <lineage>
        <taxon>Bacteria</taxon>
        <taxon>Bacillati</taxon>
        <taxon>Bacillota</taxon>
        <taxon>Bacilli</taxon>
        <taxon>Bacillales</taxon>
        <taxon>Paenibacillaceae</taxon>
        <taxon>Paenibacillus</taxon>
    </lineage>
</organism>
<evidence type="ECO:0000313" key="2">
    <source>
        <dbReference type="EMBL" id="NHN31885.1"/>
    </source>
</evidence>
<keyword evidence="3" id="KW-1185">Reference proteome</keyword>
<dbReference type="Proteomes" id="UP001165962">
    <property type="component" value="Unassembled WGS sequence"/>
</dbReference>
<dbReference type="PANTHER" id="PTHR43031:SF17">
    <property type="entry name" value="SULFURTRANSFERASE YTWF-RELATED"/>
    <property type="match status" value="1"/>
</dbReference>
<comment type="caution">
    <text evidence="2">The sequence shown here is derived from an EMBL/GenBank/DDBJ whole genome shotgun (WGS) entry which is preliminary data.</text>
</comment>
<dbReference type="InterPro" id="IPR036873">
    <property type="entry name" value="Rhodanese-like_dom_sf"/>
</dbReference>
<accession>A0ABX0J903</accession>
<dbReference type="EMBL" id="JAAOIW010000006">
    <property type="protein sequence ID" value="NHN31885.1"/>
    <property type="molecule type" value="Genomic_DNA"/>
</dbReference>
<dbReference type="PANTHER" id="PTHR43031">
    <property type="entry name" value="FAD-DEPENDENT OXIDOREDUCTASE"/>
    <property type="match status" value="1"/>
</dbReference>
<dbReference type="RefSeq" id="WP_166152165.1">
    <property type="nucleotide sequence ID" value="NZ_JAAOIW010000006.1"/>
</dbReference>
<feature type="domain" description="Rhodanese" evidence="1">
    <location>
        <begin position="23"/>
        <end position="111"/>
    </location>
</feature>
<sequence length="132" mass="14800">MSTIIDGISHLDSLELKEILAESGNQVLVIDVREPEEYEAAHIDGLPLIPMGDISDVMDRMDPDKEYVFVCRSGRRSYEVAKFFNNNGFSKVHNYLGGMLAWQQQGNETAGGPADDILENFTPEQLERKVNP</sequence>
<name>A0ABX0J903_9BACL</name>
<reference evidence="2" key="1">
    <citation type="submission" date="2020-03" db="EMBL/GenBank/DDBJ databases">
        <title>Draft sequencing of Paenibacilllus sp. S3N08.</title>
        <authorList>
            <person name="Kim D.-U."/>
        </authorList>
    </citation>
    <scope>NUCLEOTIDE SEQUENCE</scope>
    <source>
        <strain evidence="2">S3N08</strain>
    </source>
</reference>